<dbReference type="EMBL" id="JAWQEG010004829">
    <property type="protein sequence ID" value="KAK3860063.1"/>
    <property type="molecule type" value="Genomic_DNA"/>
</dbReference>
<comment type="caution">
    <text evidence="1">The sequence shown here is derived from an EMBL/GenBank/DDBJ whole genome shotgun (WGS) entry which is preliminary data.</text>
</comment>
<accession>A0AAE1K0I4</accession>
<organism evidence="1 2">
    <name type="scientific">Petrolisthes cinctipes</name>
    <name type="common">Flat porcelain crab</name>
    <dbReference type="NCBI Taxonomy" id="88211"/>
    <lineage>
        <taxon>Eukaryota</taxon>
        <taxon>Metazoa</taxon>
        <taxon>Ecdysozoa</taxon>
        <taxon>Arthropoda</taxon>
        <taxon>Crustacea</taxon>
        <taxon>Multicrustacea</taxon>
        <taxon>Malacostraca</taxon>
        <taxon>Eumalacostraca</taxon>
        <taxon>Eucarida</taxon>
        <taxon>Decapoda</taxon>
        <taxon>Pleocyemata</taxon>
        <taxon>Anomura</taxon>
        <taxon>Galatheoidea</taxon>
        <taxon>Porcellanidae</taxon>
        <taxon>Petrolisthes</taxon>
    </lineage>
</organism>
<sequence>MDAKSHSRGEVFIHEARNTGYRPSKSVRIRDHHYVADSGYCPGRNWLTRADMMLSCRRAKPDYHIGQ</sequence>
<dbReference type="AlphaFoldDB" id="A0AAE1K0I4"/>
<name>A0AAE1K0I4_PETCI</name>
<dbReference type="Proteomes" id="UP001286313">
    <property type="component" value="Unassembled WGS sequence"/>
</dbReference>
<keyword evidence="2" id="KW-1185">Reference proteome</keyword>
<reference evidence="1" key="1">
    <citation type="submission" date="2023-10" db="EMBL/GenBank/DDBJ databases">
        <title>Genome assemblies of two species of porcelain crab, Petrolisthes cinctipes and Petrolisthes manimaculis (Anomura: Porcellanidae).</title>
        <authorList>
            <person name="Angst P."/>
        </authorList>
    </citation>
    <scope>NUCLEOTIDE SEQUENCE</scope>
    <source>
        <strain evidence="1">PB745_01</strain>
        <tissue evidence="1">Gill</tissue>
    </source>
</reference>
<proteinExistence type="predicted"/>
<gene>
    <name evidence="1" type="ORF">Pcinc_033862</name>
</gene>
<evidence type="ECO:0000313" key="1">
    <source>
        <dbReference type="EMBL" id="KAK3860063.1"/>
    </source>
</evidence>
<evidence type="ECO:0000313" key="2">
    <source>
        <dbReference type="Proteomes" id="UP001286313"/>
    </source>
</evidence>
<protein>
    <submittedName>
        <fullName evidence="1">Uncharacterized protein</fullName>
    </submittedName>
</protein>